<evidence type="ECO:0000256" key="1">
    <source>
        <dbReference type="SAM" id="MobiDB-lite"/>
    </source>
</evidence>
<proteinExistence type="predicted"/>
<dbReference type="InterPro" id="IPR007694">
    <property type="entry name" value="DNA_helicase_DnaB-like_C"/>
</dbReference>
<dbReference type="PANTHER" id="PTHR30153">
    <property type="entry name" value="REPLICATIVE DNA HELICASE DNAB"/>
    <property type="match status" value="1"/>
</dbReference>
<feature type="region of interest" description="Disordered" evidence="1">
    <location>
        <begin position="1"/>
        <end position="21"/>
    </location>
</feature>
<evidence type="ECO:0000313" key="3">
    <source>
        <dbReference type="EMBL" id="PLC44785.1"/>
    </source>
</evidence>
<dbReference type="SUPFAM" id="SSF52540">
    <property type="entry name" value="P-loop containing nucleoside triphosphate hydrolases"/>
    <property type="match status" value="1"/>
</dbReference>
<keyword evidence="3" id="KW-0067">ATP-binding</keyword>
<feature type="domain" description="SF4 helicase" evidence="2">
    <location>
        <begin position="203"/>
        <end position="383"/>
    </location>
</feature>
<feature type="compositionally biased region" description="Gly residues" evidence="1">
    <location>
        <begin position="1"/>
        <end position="11"/>
    </location>
</feature>
<organism evidence="3 4">
    <name type="scientific">Ralstonia pickettii</name>
    <name type="common">Burkholderia pickettii</name>
    <dbReference type="NCBI Taxonomy" id="329"/>
    <lineage>
        <taxon>Bacteria</taxon>
        <taxon>Pseudomonadati</taxon>
        <taxon>Pseudomonadota</taxon>
        <taxon>Betaproteobacteria</taxon>
        <taxon>Burkholderiales</taxon>
        <taxon>Burkholderiaceae</taxon>
        <taxon>Ralstonia</taxon>
    </lineage>
</organism>
<dbReference type="InterPro" id="IPR027417">
    <property type="entry name" value="P-loop_NTPase"/>
</dbReference>
<comment type="caution">
    <text evidence="3">The sequence shown here is derived from an EMBL/GenBank/DDBJ whole genome shotgun (WGS) entry which is preliminary data.</text>
</comment>
<dbReference type="GO" id="GO:0006260">
    <property type="term" value="P:DNA replication"/>
    <property type="evidence" value="ECO:0007669"/>
    <property type="project" value="InterPro"/>
</dbReference>
<keyword evidence="3" id="KW-0547">Nucleotide-binding</keyword>
<dbReference type="EMBL" id="PKQE01000001">
    <property type="protein sequence ID" value="PLC44785.1"/>
    <property type="molecule type" value="Genomic_DNA"/>
</dbReference>
<gene>
    <name evidence="3" type="ORF">C0Q88_07900</name>
</gene>
<dbReference type="Pfam" id="PF03796">
    <property type="entry name" value="DnaB_C"/>
    <property type="match status" value="1"/>
</dbReference>
<dbReference type="AlphaFoldDB" id="A0A2N4TYL5"/>
<name>A0A2N4TYL5_RALPI</name>
<dbReference type="OrthoDB" id="8478084at2"/>
<dbReference type="GO" id="GO:0005524">
    <property type="term" value="F:ATP binding"/>
    <property type="evidence" value="ECO:0007669"/>
    <property type="project" value="InterPro"/>
</dbReference>
<dbReference type="GO" id="GO:0005829">
    <property type="term" value="C:cytosol"/>
    <property type="evidence" value="ECO:0007669"/>
    <property type="project" value="TreeGrafter"/>
</dbReference>
<keyword evidence="3" id="KW-0378">Hydrolase</keyword>
<sequence length="458" mass="51106">MVGTSFTGGAGSPAAEPAAEAHEVPKFEFDEEFQTRIATLAVRDGEFMRRASHLLKPEYFENAGQAALVNITLRYLSKYGQIPSLPAFAMLLKDARDSKALREAEVRECAAQLRVIKDASLADREYVEDKLSQWCRNQAVSQAILDSVSLLERQEFGKIEKLIKTAVDVGISEDGEEYDFFAKIEERTDERLDKAAGKMPPTGVTTGVLKMDEILYHKGWGKKELTSIMGGAKAGKTTALINFAKNASLAGKNVLYVTLEVAARIIAERLDASVSDNLIKELGKNIHDVRTKIEALQKRAGKLLLREYPSGTFTPNMLRALLERYKSQGIVFDLVVVDYADIMAPNFRFNDPIENSKSVYVDLRAIAFEFNVAMLTATQTNREGYKSTVAKAEHVAEDFNKVRTVDLMISINVTEEERAKGEARLYFAASRNQESGFTIFIKQDLAKMKFIESILRVE</sequence>
<evidence type="ECO:0000313" key="4">
    <source>
        <dbReference type="Proteomes" id="UP000234456"/>
    </source>
</evidence>
<evidence type="ECO:0000259" key="2">
    <source>
        <dbReference type="Pfam" id="PF03796"/>
    </source>
</evidence>
<dbReference type="Proteomes" id="UP000234456">
    <property type="component" value="Unassembled WGS sequence"/>
</dbReference>
<dbReference type="PANTHER" id="PTHR30153:SF2">
    <property type="entry name" value="REPLICATIVE DNA HELICASE"/>
    <property type="match status" value="1"/>
</dbReference>
<dbReference type="Gene3D" id="3.40.50.300">
    <property type="entry name" value="P-loop containing nucleotide triphosphate hydrolases"/>
    <property type="match status" value="1"/>
</dbReference>
<accession>A0A2N4TYL5</accession>
<dbReference type="GO" id="GO:0003678">
    <property type="term" value="F:DNA helicase activity"/>
    <property type="evidence" value="ECO:0007669"/>
    <property type="project" value="InterPro"/>
</dbReference>
<reference evidence="3 4" key="1">
    <citation type="submission" date="2017-12" db="EMBL/GenBank/DDBJ databases">
        <title>Draft genome sequence of Ralstonia pickettii 52.</title>
        <authorList>
            <person name="Zheng B."/>
        </authorList>
    </citation>
    <scope>NUCLEOTIDE SEQUENCE [LARGE SCALE GENOMIC DNA]</scope>
    <source>
        <strain evidence="3 4">52</strain>
    </source>
</reference>
<keyword evidence="3" id="KW-0347">Helicase</keyword>
<protein>
    <submittedName>
        <fullName evidence="3">DNA helicase</fullName>
    </submittedName>
</protein>